<sequence length="460" mass="50470">MNPLRPLWPTVLKRLRTSCKLRFCQLYVRPDLRIAVYDLGGGTFDISILEIQKGVFEVRSTNGDTLLGGEDFDNLLADRIAENIFSQCGKDVRQHPPALQRVKEAAEQAKIALSASQSITIRLPFIMADDSGSVHFEMKLTRPDFESMVGDLVKRTILPCEKAIQDAGIHKKDINELILVGGMTRMPKVRQTVQRLFGIEPATGVNPDEAVAVGAAIQAGVLSGEVEDVLLLDVTPLSLGIETLGGAMARLITRNTTLPTKVTEVFSTAVDGQTQVEINIYQGEREMAKDNKLLGSFTLVDIPPLPRGIPRIEVSFDIDANGILNVSARDQKTGQAQRLLVTNAITNLPQRDIEAMLRSASEAAQSDRRRRLLADAKLAVKILASDVLSKLTSFGSQLPPEESRNLREFCQAALNTADQATEEEEDLEAVSSLNQEIQEKALALFQKATRKTFSGPEKSQ</sequence>
<organism evidence="5">
    <name type="scientific">Schistocephalus solidus</name>
    <name type="common">Tapeworm</name>
    <dbReference type="NCBI Taxonomy" id="70667"/>
    <lineage>
        <taxon>Eukaryota</taxon>
        <taxon>Metazoa</taxon>
        <taxon>Spiralia</taxon>
        <taxon>Lophotrochozoa</taxon>
        <taxon>Platyhelminthes</taxon>
        <taxon>Cestoda</taxon>
        <taxon>Eucestoda</taxon>
        <taxon>Diphyllobothriidea</taxon>
        <taxon>Diphyllobothriidae</taxon>
        <taxon>Schistocephalus</taxon>
    </lineage>
</organism>
<dbReference type="FunFam" id="2.60.34.10:FF:000014">
    <property type="entry name" value="Chaperone protein DnaK HSP70"/>
    <property type="match status" value="1"/>
</dbReference>
<dbReference type="AlphaFoldDB" id="A0A0X3NMQ0"/>
<dbReference type="FunFam" id="3.30.420.40:FF:000020">
    <property type="entry name" value="Chaperone protein HscA homolog"/>
    <property type="match status" value="1"/>
</dbReference>
<reference evidence="5" key="1">
    <citation type="submission" date="2016-01" db="EMBL/GenBank/DDBJ databases">
        <title>Reference transcriptome for the parasite Schistocephalus solidus: insights into the molecular evolution of parasitism.</title>
        <authorList>
            <person name="Hebert F.O."/>
            <person name="Grambauer S."/>
            <person name="Barber I."/>
            <person name="Landry C.R."/>
            <person name="Aubin-Horth N."/>
        </authorList>
    </citation>
    <scope>NUCLEOTIDE SEQUENCE</scope>
</reference>
<dbReference type="SUPFAM" id="SSF100920">
    <property type="entry name" value="Heat shock protein 70kD (HSP70), peptide-binding domain"/>
    <property type="match status" value="1"/>
</dbReference>
<dbReference type="Gene3D" id="3.90.640.10">
    <property type="entry name" value="Actin, Chain A, domain 4"/>
    <property type="match status" value="1"/>
</dbReference>
<accession>A0A0X3NMQ0</accession>
<proteinExistence type="inferred from homology"/>
<dbReference type="EMBL" id="GEEE01022011">
    <property type="protein sequence ID" value="JAP41214.1"/>
    <property type="molecule type" value="Transcribed_RNA"/>
</dbReference>
<dbReference type="Gene3D" id="2.60.34.10">
    <property type="entry name" value="Substrate Binding Domain Of DNAk, Chain A, domain 1"/>
    <property type="match status" value="1"/>
</dbReference>
<dbReference type="Pfam" id="PF00012">
    <property type="entry name" value="HSP70"/>
    <property type="match status" value="1"/>
</dbReference>
<evidence type="ECO:0000256" key="4">
    <source>
        <dbReference type="SAM" id="Coils"/>
    </source>
</evidence>
<dbReference type="PANTHER" id="PTHR19375">
    <property type="entry name" value="HEAT SHOCK PROTEIN 70KDA"/>
    <property type="match status" value="1"/>
</dbReference>
<evidence type="ECO:0000256" key="2">
    <source>
        <dbReference type="ARBA" id="ARBA00022741"/>
    </source>
</evidence>
<dbReference type="FunFam" id="3.90.640.10:FF:000003">
    <property type="entry name" value="Molecular chaperone DnaK"/>
    <property type="match status" value="1"/>
</dbReference>
<keyword evidence="2" id="KW-0547">Nucleotide-binding</keyword>
<keyword evidence="4" id="KW-0175">Coiled coil</keyword>
<evidence type="ECO:0000313" key="5">
    <source>
        <dbReference type="EMBL" id="JAP41214.1"/>
    </source>
</evidence>
<dbReference type="GO" id="GO:0005524">
    <property type="term" value="F:ATP binding"/>
    <property type="evidence" value="ECO:0007669"/>
    <property type="project" value="UniProtKB-KW"/>
</dbReference>
<evidence type="ECO:0000256" key="1">
    <source>
        <dbReference type="ARBA" id="ARBA00007381"/>
    </source>
</evidence>
<dbReference type="GO" id="GO:0140662">
    <property type="term" value="F:ATP-dependent protein folding chaperone"/>
    <property type="evidence" value="ECO:0007669"/>
    <property type="project" value="InterPro"/>
</dbReference>
<dbReference type="InterPro" id="IPR029047">
    <property type="entry name" value="HSP70_peptide-bd_sf"/>
</dbReference>
<dbReference type="PRINTS" id="PR00301">
    <property type="entry name" value="HEATSHOCK70"/>
</dbReference>
<dbReference type="PROSITE" id="PS01036">
    <property type="entry name" value="HSP70_3"/>
    <property type="match status" value="1"/>
</dbReference>
<name>A0A0X3NMQ0_SCHSO</name>
<protein>
    <submittedName>
        <fullName evidence="5">Stress-70 protein</fullName>
    </submittedName>
</protein>
<feature type="coiled-coil region" evidence="4">
    <location>
        <begin position="410"/>
        <end position="440"/>
    </location>
</feature>
<dbReference type="SUPFAM" id="SSF53067">
    <property type="entry name" value="Actin-like ATPase domain"/>
    <property type="match status" value="1"/>
</dbReference>
<gene>
    <name evidence="5" type="primary">GRP75</name>
    <name evidence="5" type="ORF">TR87057</name>
</gene>
<keyword evidence="3" id="KW-0067">ATP-binding</keyword>
<dbReference type="InterPro" id="IPR043129">
    <property type="entry name" value="ATPase_NBD"/>
</dbReference>
<dbReference type="InterPro" id="IPR018181">
    <property type="entry name" value="Heat_shock_70_CS"/>
</dbReference>
<evidence type="ECO:0000256" key="3">
    <source>
        <dbReference type="ARBA" id="ARBA00022840"/>
    </source>
</evidence>
<dbReference type="Gene3D" id="3.30.420.40">
    <property type="match status" value="2"/>
</dbReference>
<dbReference type="PROSITE" id="PS00329">
    <property type="entry name" value="HSP70_2"/>
    <property type="match status" value="1"/>
</dbReference>
<dbReference type="InterPro" id="IPR013126">
    <property type="entry name" value="Hsp_70_fam"/>
</dbReference>
<comment type="similarity">
    <text evidence="1">Belongs to the heat shock protein 70 family.</text>
</comment>